<name>A0A2P2MH40_RHIMU</name>
<reference evidence="1" key="1">
    <citation type="submission" date="2018-02" db="EMBL/GenBank/DDBJ databases">
        <title>Rhizophora mucronata_Transcriptome.</title>
        <authorList>
            <person name="Meera S.P."/>
            <person name="Sreeshan A."/>
            <person name="Augustine A."/>
        </authorList>
    </citation>
    <scope>NUCLEOTIDE SEQUENCE</scope>
    <source>
        <tissue evidence="1">Leaf</tissue>
    </source>
</reference>
<sequence length="36" mass="4039">MLMMMTAAVKQGSQSEWQASFLRLLLLISQHGTTTK</sequence>
<accession>A0A2P2MH40</accession>
<evidence type="ECO:0000313" key="1">
    <source>
        <dbReference type="EMBL" id="MBX29487.1"/>
    </source>
</evidence>
<protein>
    <submittedName>
        <fullName evidence="1">Uncharacterized protein</fullName>
    </submittedName>
</protein>
<proteinExistence type="predicted"/>
<dbReference type="AlphaFoldDB" id="A0A2P2MH40"/>
<organism evidence="1">
    <name type="scientific">Rhizophora mucronata</name>
    <name type="common">Asiatic mangrove</name>
    <dbReference type="NCBI Taxonomy" id="61149"/>
    <lineage>
        <taxon>Eukaryota</taxon>
        <taxon>Viridiplantae</taxon>
        <taxon>Streptophyta</taxon>
        <taxon>Embryophyta</taxon>
        <taxon>Tracheophyta</taxon>
        <taxon>Spermatophyta</taxon>
        <taxon>Magnoliopsida</taxon>
        <taxon>eudicotyledons</taxon>
        <taxon>Gunneridae</taxon>
        <taxon>Pentapetalae</taxon>
        <taxon>rosids</taxon>
        <taxon>fabids</taxon>
        <taxon>Malpighiales</taxon>
        <taxon>Rhizophoraceae</taxon>
        <taxon>Rhizophora</taxon>
    </lineage>
</organism>
<dbReference type="EMBL" id="GGEC01049003">
    <property type="protein sequence ID" value="MBX29487.1"/>
    <property type="molecule type" value="Transcribed_RNA"/>
</dbReference>